<protein>
    <recommendedName>
        <fullName evidence="3">Head-tail adaptor protein</fullName>
    </recommendedName>
</protein>
<accession>A0ABX3TTX5</accession>
<evidence type="ECO:0008006" key="3">
    <source>
        <dbReference type="Google" id="ProtNLM"/>
    </source>
</evidence>
<keyword evidence="2" id="KW-1185">Reference proteome</keyword>
<evidence type="ECO:0000313" key="2">
    <source>
        <dbReference type="Proteomes" id="UP000192722"/>
    </source>
</evidence>
<sequence length="97" mass="10912">MSTQKALIIDGPFINDTRPVPWPWENKSTVMQVVRPELGSSSAAGRRISQVAVPKTDYTVREFSLDGKIYLIASKAEHNEDYIISMIKTNDHQPIPD</sequence>
<gene>
    <name evidence="1" type="ORF">BS639_24060</name>
</gene>
<dbReference type="Proteomes" id="UP000192722">
    <property type="component" value="Unassembled WGS sequence"/>
</dbReference>
<proteinExistence type="predicted"/>
<name>A0ABX3TTX5_9GAMM</name>
<dbReference type="EMBL" id="MRWD01000100">
    <property type="protein sequence ID" value="ORJ18659.1"/>
    <property type="molecule type" value="Genomic_DNA"/>
</dbReference>
<organism evidence="1 2">
    <name type="scientific">Rouxiella silvae</name>
    <dbReference type="NCBI Taxonomy" id="1646373"/>
    <lineage>
        <taxon>Bacteria</taxon>
        <taxon>Pseudomonadati</taxon>
        <taxon>Pseudomonadota</taxon>
        <taxon>Gammaproteobacteria</taxon>
        <taxon>Enterobacterales</taxon>
        <taxon>Yersiniaceae</taxon>
        <taxon>Rouxiella</taxon>
    </lineage>
</organism>
<evidence type="ECO:0000313" key="1">
    <source>
        <dbReference type="EMBL" id="ORJ18659.1"/>
    </source>
</evidence>
<reference evidence="1 2" key="1">
    <citation type="journal article" date="2017" name="Int. J. Syst. Evol. Microbiol.">
        <title>Rouxiella badensis sp. nov. and Rouxiella silvae sp. nov. isolated from peat bog soil in Germany and emendation of the genus description.</title>
        <authorList>
            <person name="Le Fleche-Mateos A."/>
            <person name="Kugler J.H."/>
            <person name="Hansen S.H."/>
            <person name="Syldatk C."/>
            <person name="Hausmann R."/>
            <person name="Lomprez F."/>
            <person name="Vandenbogaert M."/>
            <person name="Manuguerra J.C."/>
            <person name="Grimont P.A."/>
        </authorList>
    </citation>
    <scope>NUCLEOTIDE SEQUENCE [LARGE SCALE GENOMIC DNA]</scope>
    <source>
        <strain evidence="1 2">213</strain>
    </source>
</reference>
<dbReference type="RefSeq" id="WP_084984574.1">
    <property type="nucleotide sequence ID" value="NZ_CBCSCF010000004.1"/>
</dbReference>
<comment type="caution">
    <text evidence="1">The sequence shown here is derived from an EMBL/GenBank/DDBJ whole genome shotgun (WGS) entry which is preliminary data.</text>
</comment>